<evidence type="ECO:0000256" key="1">
    <source>
        <dbReference type="ARBA" id="ARBA00023054"/>
    </source>
</evidence>
<dbReference type="AlphaFoldDB" id="A0A915J0X0"/>
<dbReference type="PANTHER" id="PTHR22741:SF10">
    <property type="entry name" value="COILED-COIL DOMAIN-CONTAINING PROTEIN CG32809"/>
    <property type="match status" value="1"/>
</dbReference>
<evidence type="ECO:0000259" key="3">
    <source>
        <dbReference type="Pfam" id="PF03915"/>
    </source>
</evidence>
<proteinExistence type="predicted"/>
<feature type="transmembrane region" description="Helical" evidence="2">
    <location>
        <begin position="50"/>
        <end position="71"/>
    </location>
</feature>
<dbReference type="InterPro" id="IPR051825">
    <property type="entry name" value="SRCIN1"/>
</dbReference>
<accession>A0A915J0X0</accession>
<keyword evidence="2" id="KW-0812">Transmembrane</keyword>
<evidence type="ECO:0000313" key="5">
    <source>
        <dbReference type="WBParaSite" id="nRc.2.0.1.t19749-RA"/>
    </source>
</evidence>
<protein>
    <submittedName>
        <fullName evidence="5">Actin interacting protein 3-like C-terminal domain-containing protein</fullName>
    </submittedName>
</protein>
<sequence>MVLAMNLVKRIRSSIRVKRNSSKKSSENNKTTSSDGACGVINEENCDGSFVNRILIFFKLTIYLVFVLNYFHKDSTFKKPINQKLHSKVFWKILNRIVDGLNDLVRFFCDLCPESSLCQGKMFDDKKSAPIKLVPFIEKEGVVESIFLNFGDETKRITLPNDLETIEDVRHLFYVIFADSSDLERLHNPNAKVYIQDQNRPEIFYELEDLHDIKPKCVLKLHEHVKPAFTHPGSLSTNNVVSKSAANLVNQSKSDDLSSCASETASEPAYQQKGLLFHFAYPEIPYAGSTALCASTKRKQNKNVIHGSSYVTTASFEPPTNLRQNRRFNVVPETIFRLFLKVKQLHLDQIG</sequence>
<reference evidence="5" key="1">
    <citation type="submission" date="2022-11" db="UniProtKB">
        <authorList>
            <consortium name="WormBaseParasite"/>
        </authorList>
    </citation>
    <scope>IDENTIFICATION</scope>
</reference>
<keyword evidence="2" id="KW-1133">Transmembrane helix</keyword>
<evidence type="ECO:0000256" key="2">
    <source>
        <dbReference type="SAM" id="Phobius"/>
    </source>
</evidence>
<dbReference type="WBParaSite" id="nRc.2.0.1.t19749-RA">
    <property type="protein sequence ID" value="nRc.2.0.1.t19749-RA"/>
    <property type="gene ID" value="nRc.2.0.1.g19749"/>
</dbReference>
<dbReference type="GO" id="GO:0005737">
    <property type="term" value="C:cytoplasm"/>
    <property type="evidence" value="ECO:0007669"/>
    <property type="project" value="TreeGrafter"/>
</dbReference>
<dbReference type="Proteomes" id="UP000887565">
    <property type="component" value="Unplaced"/>
</dbReference>
<keyword evidence="4" id="KW-1185">Reference proteome</keyword>
<feature type="domain" description="Actin interacting protein 3-like C-terminal" evidence="3">
    <location>
        <begin position="147"/>
        <end position="244"/>
    </location>
</feature>
<dbReference type="PANTHER" id="PTHR22741">
    <property type="entry name" value="P140CAP/SNIP-RELATED"/>
    <property type="match status" value="1"/>
</dbReference>
<keyword evidence="2" id="KW-0472">Membrane</keyword>
<dbReference type="Pfam" id="PF03915">
    <property type="entry name" value="AIP3"/>
    <property type="match status" value="1"/>
</dbReference>
<name>A0A915J0X0_ROMCU</name>
<dbReference type="InterPro" id="IPR022782">
    <property type="entry name" value="AIP3-like_C"/>
</dbReference>
<keyword evidence="1" id="KW-0175">Coiled coil</keyword>
<evidence type="ECO:0000313" key="4">
    <source>
        <dbReference type="Proteomes" id="UP000887565"/>
    </source>
</evidence>
<organism evidence="4 5">
    <name type="scientific">Romanomermis culicivorax</name>
    <name type="common">Nematode worm</name>
    <dbReference type="NCBI Taxonomy" id="13658"/>
    <lineage>
        <taxon>Eukaryota</taxon>
        <taxon>Metazoa</taxon>
        <taxon>Ecdysozoa</taxon>
        <taxon>Nematoda</taxon>
        <taxon>Enoplea</taxon>
        <taxon>Dorylaimia</taxon>
        <taxon>Mermithida</taxon>
        <taxon>Mermithoidea</taxon>
        <taxon>Mermithidae</taxon>
        <taxon>Romanomermis</taxon>
    </lineage>
</organism>